<comment type="caution">
    <text evidence="4">The sequence shown here is derived from an EMBL/GenBank/DDBJ whole genome shotgun (WGS) entry which is preliminary data.</text>
</comment>
<keyword evidence="1" id="KW-0175">Coiled coil</keyword>
<dbReference type="RefSeq" id="WP_170164336.1">
    <property type="nucleotide sequence ID" value="NZ_RJVG01000006.1"/>
</dbReference>
<gene>
    <name evidence="4" type="ORF">EDD66_106104</name>
</gene>
<dbReference type="Proteomes" id="UP000273083">
    <property type="component" value="Unassembled WGS sequence"/>
</dbReference>
<proteinExistence type="predicted"/>
<dbReference type="InterPro" id="IPR038610">
    <property type="entry name" value="FliK-like_C_sf"/>
</dbReference>
<keyword evidence="5" id="KW-1185">Reference proteome</keyword>
<keyword evidence="4" id="KW-0969">Cilium</keyword>
<evidence type="ECO:0000313" key="4">
    <source>
        <dbReference type="EMBL" id="ROR27407.1"/>
    </source>
</evidence>
<name>A0A3N1XRH3_9FIRM</name>
<accession>A0A3N1XRH3</accession>
<sequence length="642" mass="72687">MNSIQVSQNSNKASNSLSGNGNTGRQTGYSNYSAVSSGSNTQGNLNNTSLTGTQTASPTANVPTGQILTGEVIDIKRNEVSIKLPNKDIITVPYKGTSELKMGQRITFQVIIDQNNHPGLELMNTTSSPLKSTIMEALEAAGLPKTNSNQEIVQELLNHQMSIDKQSIQDIFRASLVHKDTSISTLVLMTKHNIPINETNGKQFENYRNYEHRIVKEVEQITNILPNLMEDLGKMGSADKMAAFNEQILQILLSDDTKTDNTTVPSTLSLANKETQELLLLLEKYPLDTGLRADIMNQKADFMDVVTTLYKDFELAIKADENILESLMADGEVDPSRLNLNQDAFKIPLINEIMEQFSSYQYESGQIGAFLSSEDRIDLLQQLESIPPSREIKQAILSGTITTKEVLSYIKDYLPLMDEKLMNRILTGKSYKNILKEHSLSKWTLTPDFLKKENSVPSLYEKMYKQLSELEELTTNLNKTFEELSTNTSIHKLENDITATKQNLDFMKTLNELFTYVQLPLHLRNKTVHSELYVYTNKKELKKNKNNVSALLHLDMDHLGSMDIHVTLNYNQILAKFYLETDDSIQLVSEHIDELGEILIRKGFLVHSEILKKEKEIDIVKDFIEKEPQISSLKRYSFDIRA</sequence>
<dbReference type="AlphaFoldDB" id="A0A3N1XRH3"/>
<evidence type="ECO:0000256" key="2">
    <source>
        <dbReference type="SAM" id="MobiDB-lite"/>
    </source>
</evidence>
<evidence type="ECO:0000256" key="1">
    <source>
        <dbReference type="SAM" id="Coils"/>
    </source>
</evidence>
<dbReference type="InterPro" id="IPR021136">
    <property type="entry name" value="Flagellar_hook_control-like_C"/>
</dbReference>
<dbReference type="Pfam" id="PF02120">
    <property type="entry name" value="Flg_hook"/>
    <property type="match status" value="1"/>
</dbReference>
<keyword evidence="4" id="KW-0282">Flagellum</keyword>
<organism evidence="4 5">
    <name type="scientific">Mobilisporobacter senegalensis</name>
    <dbReference type="NCBI Taxonomy" id="1329262"/>
    <lineage>
        <taxon>Bacteria</taxon>
        <taxon>Bacillati</taxon>
        <taxon>Bacillota</taxon>
        <taxon>Clostridia</taxon>
        <taxon>Lachnospirales</taxon>
        <taxon>Lachnospiraceae</taxon>
        <taxon>Mobilisporobacter</taxon>
    </lineage>
</organism>
<feature type="domain" description="Flagellar hook-length control protein-like C-terminal" evidence="3">
    <location>
        <begin position="540"/>
        <end position="604"/>
    </location>
</feature>
<protein>
    <submittedName>
        <fullName evidence="4">Flagellar hook-length control protein FliK</fullName>
    </submittedName>
</protein>
<evidence type="ECO:0000313" key="5">
    <source>
        <dbReference type="Proteomes" id="UP000273083"/>
    </source>
</evidence>
<dbReference type="EMBL" id="RJVG01000006">
    <property type="protein sequence ID" value="ROR27407.1"/>
    <property type="molecule type" value="Genomic_DNA"/>
</dbReference>
<keyword evidence="4" id="KW-0966">Cell projection</keyword>
<feature type="region of interest" description="Disordered" evidence="2">
    <location>
        <begin position="1"/>
        <end position="63"/>
    </location>
</feature>
<dbReference type="Gene3D" id="3.30.750.140">
    <property type="match status" value="1"/>
</dbReference>
<reference evidence="4 5" key="1">
    <citation type="submission" date="2018-11" db="EMBL/GenBank/DDBJ databases">
        <title>Genomic Encyclopedia of Type Strains, Phase IV (KMG-IV): sequencing the most valuable type-strain genomes for metagenomic binning, comparative biology and taxonomic classification.</title>
        <authorList>
            <person name="Goeker M."/>
        </authorList>
    </citation>
    <scope>NUCLEOTIDE SEQUENCE [LARGE SCALE GENOMIC DNA]</scope>
    <source>
        <strain evidence="4 5">DSM 26537</strain>
    </source>
</reference>
<feature type="coiled-coil region" evidence="1">
    <location>
        <begin position="460"/>
        <end position="510"/>
    </location>
</feature>
<evidence type="ECO:0000259" key="3">
    <source>
        <dbReference type="Pfam" id="PF02120"/>
    </source>
</evidence>